<dbReference type="InterPro" id="IPR036873">
    <property type="entry name" value="Rhodanese-like_dom_sf"/>
</dbReference>
<name>A0A2M7T653_9ACTN</name>
<dbReference type="InterPro" id="IPR001307">
    <property type="entry name" value="Thiosulphate_STrfase_CS"/>
</dbReference>
<dbReference type="EMBL" id="PFNG01000216">
    <property type="protein sequence ID" value="PIZ36042.1"/>
    <property type="molecule type" value="Genomic_DNA"/>
</dbReference>
<dbReference type="PROSITE" id="PS51257">
    <property type="entry name" value="PROKAR_LIPOPROTEIN"/>
    <property type="match status" value="1"/>
</dbReference>
<dbReference type="SMART" id="SM00450">
    <property type="entry name" value="RHOD"/>
    <property type="match status" value="1"/>
</dbReference>
<dbReference type="PANTHER" id="PTHR43855:SF1">
    <property type="entry name" value="THIOSULFATE SULFURTRANSFERASE"/>
    <property type="match status" value="1"/>
</dbReference>
<evidence type="ECO:0000259" key="4">
    <source>
        <dbReference type="PROSITE" id="PS50206"/>
    </source>
</evidence>
<comment type="caution">
    <text evidence="5">The sequence shown here is derived from an EMBL/GenBank/DDBJ whole genome shotgun (WGS) entry which is preliminary data.</text>
</comment>
<evidence type="ECO:0000313" key="5">
    <source>
        <dbReference type="EMBL" id="PIZ36042.1"/>
    </source>
</evidence>
<dbReference type="PROSITE" id="PS50206">
    <property type="entry name" value="RHODANESE_3"/>
    <property type="match status" value="2"/>
</dbReference>
<dbReference type="GO" id="GO:0004792">
    <property type="term" value="F:thiosulfate-cyanide sulfurtransferase activity"/>
    <property type="evidence" value="ECO:0007669"/>
    <property type="project" value="UniProtKB-EC"/>
</dbReference>
<evidence type="ECO:0000256" key="2">
    <source>
        <dbReference type="ARBA" id="ARBA00022737"/>
    </source>
</evidence>
<proteinExistence type="predicted"/>
<dbReference type="InterPro" id="IPR001763">
    <property type="entry name" value="Rhodanese-like_dom"/>
</dbReference>
<dbReference type="RefSeq" id="WP_286977337.1">
    <property type="nucleotide sequence ID" value="NZ_PFKS01000113.1"/>
</dbReference>
<dbReference type="Gene3D" id="3.40.250.10">
    <property type="entry name" value="Rhodanese-like domain"/>
    <property type="match status" value="2"/>
</dbReference>
<dbReference type="InterPro" id="IPR051126">
    <property type="entry name" value="Thiosulfate_sulfurtransferase"/>
</dbReference>
<feature type="domain" description="Rhodanese" evidence="4">
    <location>
        <begin position="224"/>
        <end position="295"/>
    </location>
</feature>
<organism evidence="5 6">
    <name type="scientific">Candidatus Aquicultor secundus</name>
    <dbReference type="NCBI Taxonomy" id="1973895"/>
    <lineage>
        <taxon>Bacteria</taxon>
        <taxon>Bacillati</taxon>
        <taxon>Actinomycetota</taxon>
        <taxon>Candidatus Aquicultoria</taxon>
        <taxon>Candidatus Aquicultorales</taxon>
        <taxon>Candidatus Aquicultoraceae</taxon>
        <taxon>Candidatus Aquicultor</taxon>
    </lineage>
</organism>
<reference evidence="6" key="1">
    <citation type="submission" date="2017-09" db="EMBL/GenBank/DDBJ databases">
        <title>Depth-based differentiation of microbial function through sediment-hosted aquifers and enrichment of novel symbionts in the deep terrestrial subsurface.</title>
        <authorList>
            <person name="Probst A.J."/>
            <person name="Ladd B."/>
            <person name="Jarett J.K."/>
            <person name="Geller-Mcgrath D.E."/>
            <person name="Sieber C.M.K."/>
            <person name="Emerson J.B."/>
            <person name="Anantharaman K."/>
            <person name="Thomas B.C."/>
            <person name="Malmstrom R."/>
            <person name="Stieglmeier M."/>
            <person name="Klingl A."/>
            <person name="Woyke T."/>
            <person name="Ryan C.M."/>
            <person name="Banfield J.F."/>
        </authorList>
    </citation>
    <scope>NUCLEOTIDE SEQUENCE [LARGE SCALE GENOMIC DNA]</scope>
</reference>
<dbReference type="PANTHER" id="PTHR43855">
    <property type="entry name" value="THIOSULFATE SULFURTRANSFERASE"/>
    <property type="match status" value="1"/>
</dbReference>
<evidence type="ECO:0000256" key="1">
    <source>
        <dbReference type="ARBA" id="ARBA00012245"/>
    </source>
</evidence>
<dbReference type="PROSITE" id="PS00380">
    <property type="entry name" value="RHODANESE_1"/>
    <property type="match status" value="1"/>
</dbReference>
<protein>
    <recommendedName>
        <fullName evidence="1">thiosulfate sulfurtransferase</fullName>
        <ecNumber evidence="1">2.8.1.1</ecNumber>
    </recommendedName>
</protein>
<gene>
    <name evidence="5" type="ORF">COY37_09340</name>
</gene>
<accession>A0A2M7T653</accession>
<evidence type="ECO:0000256" key="3">
    <source>
        <dbReference type="ARBA" id="ARBA00047549"/>
    </source>
</evidence>
<sequence length="295" mass="31879">MGKKFRLKHAIILLVCFMFVLGVVGCSQGTSTQSSSAGSTETTIKSAATGTTEAPKFDASAYKNNEFLITPEELKAQLGSDNLVLFDCNKPDIYAKEHIPGAVGIGIAAFSDKIGKPGDAGWGTVKKKAELAKTLQSFGIDNDKTVVFYSDVFQGPGADGRAVWQLKQAGMNNVKMLVGGLSYWKELGYDVTADPAQAKSTTKKVALKDYDPSYSSNKGYVFKNLGKQVVIDVRTEKEYKGSQNAGEPRGGHIKGAKPMLWQDLLNKNGMPKTSEEITKIMASYGVTPETDFTLY</sequence>
<evidence type="ECO:0000313" key="6">
    <source>
        <dbReference type="Proteomes" id="UP000230956"/>
    </source>
</evidence>
<dbReference type="CDD" id="cd01448">
    <property type="entry name" value="TST_Repeat_1"/>
    <property type="match status" value="1"/>
</dbReference>
<dbReference type="EC" id="2.8.1.1" evidence="1"/>
<dbReference type="Proteomes" id="UP000230956">
    <property type="component" value="Unassembled WGS sequence"/>
</dbReference>
<keyword evidence="2" id="KW-0677">Repeat</keyword>
<feature type="domain" description="Rhodanese" evidence="4">
    <location>
        <begin position="79"/>
        <end position="193"/>
    </location>
</feature>
<dbReference type="Pfam" id="PF00581">
    <property type="entry name" value="Rhodanese"/>
    <property type="match status" value="1"/>
</dbReference>
<keyword evidence="5" id="KW-0808">Transferase</keyword>
<dbReference type="AlphaFoldDB" id="A0A2M7T653"/>
<comment type="catalytic activity">
    <reaction evidence="3">
        <text>thiosulfate + hydrogen cyanide = thiocyanate + sulfite + 2 H(+)</text>
        <dbReference type="Rhea" id="RHEA:16881"/>
        <dbReference type="ChEBI" id="CHEBI:15378"/>
        <dbReference type="ChEBI" id="CHEBI:17359"/>
        <dbReference type="ChEBI" id="CHEBI:18022"/>
        <dbReference type="ChEBI" id="CHEBI:18407"/>
        <dbReference type="ChEBI" id="CHEBI:33542"/>
        <dbReference type="EC" id="2.8.1.1"/>
    </reaction>
</comment>
<dbReference type="SUPFAM" id="SSF52821">
    <property type="entry name" value="Rhodanese/Cell cycle control phosphatase"/>
    <property type="match status" value="2"/>
</dbReference>